<protein>
    <submittedName>
        <fullName evidence="2">Uncharacterized protein</fullName>
    </submittedName>
</protein>
<dbReference type="EMBL" id="CP036281">
    <property type="protein sequence ID" value="QDU81563.1"/>
    <property type="molecule type" value="Genomic_DNA"/>
</dbReference>
<reference evidence="2 3" key="1">
    <citation type="submission" date="2019-02" db="EMBL/GenBank/DDBJ databases">
        <title>Deep-cultivation of Planctomycetes and their phenomic and genomic characterization uncovers novel biology.</title>
        <authorList>
            <person name="Wiegand S."/>
            <person name="Jogler M."/>
            <person name="Boedeker C."/>
            <person name="Pinto D."/>
            <person name="Vollmers J."/>
            <person name="Rivas-Marin E."/>
            <person name="Kohn T."/>
            <person name="Peeters S.H."/>
            <person name="Heuer A."/>
            <person name="Rast P."/>
            <person name="Oberbeckmann S."/>
            <person name="Bunk B."/>
            <person name="Jeske O."/>
            <person name="Meyerdierks A."/>
            <person name="Storesund J.E."/>
            <person name="Kallscheuer N."/>
            <person name="Luecker S."/>
            <person name="Lage O.M."/>
            <person name="Pohl T."/>
            <person name="Merkel B.J."/>
            <person name="Hornburger P."/>
            <person name="Mueller R.-W."/>
            <person name="Bruemmer F."/>
            <person name="Labrenz M."/>
            <person name="Spormann A.M."/>
            <person name="Op den Camp H."/>
            <person name="Overmann J."/>
            <person name="Amann R."/>
            <person name="Jetten M.S.M."/>
            <person name="Mascher T."/>
            <person name="Medema M.H."/>
            <person name="Devos D.P."/>
            <person name="Kaster A.-K."/>
            <person name="Ovreas L."/>
            <person name="Rohde M."/>
            <person name="Galperin M.Y."/>
            <person name="Jogler C."/>
        </authorList>
    </citation>
    <scope>NUCLEOTIDE SEQUENCE [LARGE SCALE GENOMIC DNA]</scope>
    <source>
        <strain evidence="2 3">Pla110</strain>
    </source>
</reference>
<dbReference type="AlphaFoldDB" id="A0A518CQR4"/>
<dbReference type="RefSeq" id="WP_144997015.1">
    <property type="nucleotide sequence ID" value="NZ_CP036281.1"/>
</dbReference>
<keyword evidence="3" id="KW-1185">Reference proteome</keyword>
<evidence type="ECO:0000256" key="1">
    <source>
        <dbReference type="SAM" id="MobiDB-lite"/>
    </source>
</evidence>
<proteinExistence type="predicted"/>
<dbReference type="KEGG" id="plon:Pla110_33050"/>
<dbReference type="Proteomes" id="UP000317178">
    <property type="component" value="Chromosome"/>
</dbReference>
<feature type="region of interest" description="Disordered" evidence="1">
    <location>
        <begin position="124"/>
        <end position="150"/>
    </location>
</feature>
<gene>
    <name evidence="2" type="ORF">Pla110_33050</name>
</gene>
<sequence length="150" mass="16792">MSFVAFGNESFPFRLKDGNTYDFSALSYGDWSEVENYIQFKDYHTLAKTVSDPVMLGKVLDRCLDKQVSPNNLQESLNNLNTQQFVLWMSVRKKHPNMDIDQFGCLLELTKTAELSEKVMSISVDMSDGSSSEASGPTKKKTGTKKATGN</sequence>
<name>A0A518CQR4_9PLAN</name>
<feature type="compositionally biased region" description="Low complexity" evidence="1">
    <location>
        <begin position="124"/>
        <end position="136"/>
    </location>
</feature>
<evidence type="ECO:0000313" key="3">
    <source>
        <dbReference type="Proteomes" id="UP000317178"/>
    </source>
</evidence>
<organism evidence="2 3">
    <name type="scientific">Polystyrenella longa</name>
    <dbReference type="NCBI Taxonomy" id="2528007"/>
    <lineage>
        <taxon>Bacteria</taxon>
        <taxon>Pseudomonadati</taxon>
        <taxon>Planctomycetota</taxon>
        <taxon>Planctomycetia</taxon>
        <taxon>Planctomycetales</taxon>
        <taxon>Planctomycetaceae</taxon>
        <taxon>Polystyrenella</taxon>
    </lineage>
</organism>
<accession>A0A518CQR4</accession>
<evidence type="ECO:0000313" key="2">
    <source>
        <dbReference type="EMBL" id="QDU81563.1"/>
    </source>
</evidence>